<dbReference type="CDD" id="cd20140">
    <property type="entry name" value="PWWP_PWWP2"/>
    <property type="match status" value="1"/>
</dbReference>
<gene>
    <name evidence="5" type="ORF">CUNI_LOCUS12041</name>
</gene>
<dbReference type="EMBL" id="CAJHNH020002369">
    <property type="protein sequence ID" value="CAG5126483.1"/>
    <property type="molecule type" value="Genomic_DNA"/>
</dbReference>
<dbReference type="Gene3D" id="2.30.30.140">
    <property type="match status" value="1"/>
</dbReference>
<feature type="region of interest" description="Disordered" evidence="3">
    <location>
        <begin position="73"/>
        <end position="92"/>
    </location>
</feature>
<dbReference type="InterPro" id="IPR000313">
    <property type="entry name" value="PWWP_dom"/>
</dbReference>
<feature type="compositionally biased region" description="Basic residues" evidence="3">
    <location>
        <begin position="418"/>
        <end position="430"/>
    </location>
</feature>
<feature type="compositionally biased region" description="Low complexity" evidence="3">
    <location>
        <begin position="515"/>
        <end position="530"/>
    </location>
</feature>
<keyword evidence="6" id="KW-1185">Reference proteome</keyword>
<evidence type="ECO:0000313" key="6">
    <source>
        <dbReference type="Proteomes" id="UP000678393"/>
    </source>
</evidence>
<proteinExistence type="predicted"/>
<name>A0A8S3ZAV9_9EUPU</name>
<dbReference type="SMART" id="SM00293">
    <property type="entry name" value="PWWP"/>
    <property type="match status" value="1"/>
</dbReference>
<dbReference type="AlphaFoldDB" id="A0A8S3ZAV9"/>
<evidence type="ECO:0000259" key="4">
    <source>
        <dbReference type="PROSITE" id="PS50812"/>
    </source>
</evidence>
<keyword evidence="2" id="KW-0804">Transcription</keyword>
<sequence>MANTNIQTEVVMTGVRLNVIVEYSFENIIAVYLLHNGKEYRGVLLETDPGLFPHGIPFSGKSVMEQKISLKNSPRSALDTKPGMENKPPDISNSFKDVKFELSASICRFSYNTNPFLTNPRPVPDTPTIEMKPVTVRRKTIRDIRLRPRQTLCFKCKAAIHENHKMHTSQSNTNSTASTATSKLKPLDSSTSRDTDSAAAQSTSSLPPVTRKRKKCLQSPMVLLEDIQLKTSKISHERSSKESSNVNLTFQRPCRAVKRSSSGNKLSDFDNRKPINATARSHRSSSSGSINTGNDFLQIIDDSENSKGNSLSKSGKKKCIISTTCNAKPSPAIKITIGDGAIIKIPPRLPDRGAEHIDEELPIPKLKILDSGPAEYHAHKKAKKAAKKSKDRDKSKSSAGKGESYIDLQQNEMSSTKSQKKHKKKHRHRHDSSVSASAYCEDSVLVPLELKKSKGSKDFLLPVSDGEEQNSAVEINSVPQCRDAENYENALPIVDSINIQRPRLVYTWRQNQGLSRVSSSPRESAPSVSPKYIIKSSPGIMPVGNSPHRRKNASPARVVSASPSWHFSPSPKLMLKDYPLRSLNDTVYSSGHITESVQPSDFGKVQTSEDSHSRSSEEETHFSDFSDDSGDCINDFFPGPQSPPMEDEDKDIIKPLMMKIQTQNVDGCVLEEGREIHVGDIVWGKIQGFPWWPGRVSNITVTQRDNNVIITRVANVAWFGSNTVSHMHCSDLFPFLEDFKTRYNKKKKGQYRVAIKQATSAAQRLAAESHREFLIEDYEL</sequence>
<dbReference type="Pfam" id="PF00855">
    <property type="entry name" value="PWWP"/>
    <property type="match status" value="1"/>
</dbReference>
<dbReference type="OrthoDB" id="5964980at2759"/>
<dbReference type="PANTHER" id="PTHR16112:SF22">
    <property type="entry name" value="PWWP DOMAIN-CONTAINING 2B"/>
    <property type="match status" value="1"/>
</dbReference>
<dbReference type="PANTHER" id="PTHR16112">
    <property type="entry name" value="METHYL-CPG BINDING PROTEIN, DROSOPHILA"/>
    <property type="match status" value="1"/>
</dbReference>
<evidence type="ECO:0000313" key="5">
    <source>
        <dbReference type="EMBL" id="CAG5126483.1"/>
    </source>
</evidence>
<feature type="domain" description="PWWP" evidence="4">
    <location>
        <begin position="678"/>
        <end position="738"/>
    </location>
</feature>
<comment type="caution">
    <text evidence="5">The sequence shown here is derived from an EMBL/GenBank/DDBJ whole genome shotgun (WGS) entry which is preliminary data.</text>
</comment>
<feature type="region of interest" description="Disordered" evidence="3">
    <location>
        <begin position="233"/>
        <end position="292"/>
    </location>
</feature>
<organism evidence="5 6">
    <name type="scientific">Candidula unifasciata</name>
    <dbReference type="NCBI Taxonomy" id="100452"/>
    <lineage>
        <taxon>Eukaryota</taxon>
        <taxon>Metazoa</taxon>
        <taxon>Spiralia</taxon>
        <taxon>Lophotrochozoa</taxon>
        <taxon>Mollusca</taxon>
        <taxon>Gastropoda</taxon>
        <taxon>Heterobranchia</taxon>
        <taxon>Euthyneura</taxon>
        <taxon>Panpulmonata</taxon>
        <taxon>Eupulmonata</taxon>
        <taxon>Stylommatophora</taxon>
        <taxon>Helicina</taxon>
        <taxon>Helicoidea</taxon>
        <taxon>Geomitridae</taxon>
        <taxon>Candidula</taxon>
    </lineage>
</organism>
<feature type="region of interest" description="Disordered" evidence="3">
    <location>
        <begin position="374"/>
        <end position="436"/>
    </location>
</feature>
<evidence type="ECO:0000256" key="1">
    <source>
        <dbReference type="ARBA" id="ARBA00023015"/>
    </source>
</evidence>
<keyword evidence="1" id="KW-0805">Transcription regulation</keyword>
<feature type="compositionally biased region" description="Low complexity" evidence="3">
    <location>
        <begin position="168"/>
        <end position="190"/>
    </location>
</feature>
<dbReference type="Proteomes" id="UP000678393">
    <property type="component" value="Unassembled WGS sequence"/>
</dbReference>
<feature type="compositionally biased region" description="Basic and acidic residues" evidence="3">
    <location>
        <begin position="607"/>
        <end position="624"/>
    </location>
</feature>
<feature type="compositionally biased region" description="Basic residues" evidence="3">
    <location>
        <begin position="378"/>
        <end position="387"/>
    </location>
</feature>
<accession>A0A8S3ZAV9</accession>
<dbReference type="PROSITE" id="PS50812">
    <property type="entry name" value="PWWP"/>
    <property type="match status" value="1"/>
</dbReference>
<feature type="region of interest" description="Disordered" evidence="3">
    <location>
        <begin position="593"/>
        <end position="648"/>
    </location>
</feature>
<reference evidence="5" key="1">
    <citation type="submission" date="2021-04" db="EMBL/GenBank/DDBJ databases">
        <authorList>
            <consortium name="Molecular Ecology Group"/>
        </authorList>
    </citation>
    <scope>NUCLEOTIDE SEQUENCE</scope>
</reference>
<dbReference type="GO" id="GO:0005634">
    <property type="term" value="C:nucleus"/>
    <property type="evidence" value="ECO:0007669"/>
    <property type="project" value="TreeGrafter"/>
</dbReference>
<dbReference type="FunFam" id="2.30.30.140:FF:000036">
    <property type="entry name" value="PWWP domain-containing protein 2A"/>
    <property type="match status" value="1"/>
</dbReference>
<evidence type="ECO:0000256" key="2">
    <source>
        <dbReference type="ARBA" id="ARBA00023163"/>
    </source>
</evidence>
<evidence type="ECO:0000256" key="3">
    <source>
        <dbReference type="SAM" id="MobiDB-lite"/>
    </source>
</evidence>
<dbReference type="GO" id="GO:0003682">
    <property type="term" value="F:chromatin binding"/>
    <property type="evidence" value="ECO:0007669"/>
    <property type="project" value="TreeGrafter"/>
</dbReference>
<dbReference type="GO" id="GO:0010369">
    <property type="term" value="C:chromocenter"/>
    <property type="evidence" value="ECO:0007669"/>
    <property type="project" value="TreeGrafter"/>
</dbReference>
<protein>
    <recommendedName>
        <fullName evidence="4">PWWP domain-containing protein</fullName>
    </recommendedName>
</protein>
<feature type="region of interest" description="Disordered" evidence="3">
    <location>
        <begin position="165"/>
        <end position="214"/>
    </location>
</feature>
<feature type="region of interest" description="Disordered" evidence="3">
    <location>
        <begin position="515"/>
        <end position="557"/>
    </location>
</feature>
<dbReference type="SUPFAM" id="SSF63748">
    <property type="entry name" value="Tudor/PWWP/MBT"/>
    <property type="match status" value="1"/>
</dbReference>